<dbReference type="EMBL" id="CAUYUJ010015695">
    <property type="protein sequence ID" value="CAK0857070.1"/>
    <property type="molecule type" value="Genomic_DNA"/>
</dbReference>
<comment type="caution">
    <text evidence="2">The sequence shown here is derived from an EMBL/GenBank/DDBJ whole genome shotgun (WGS) entry which is preliminary data.</text>
</comment>
<dbReference type="SUPFAM" id="SSF51735">
    <property type="entry name" value="NAD(P)-binding Rossmann-fold domains"/>
    <property type="match status" value="1"/>
</dbReference>
<dbReference type="InterPro" id="IPR016040">
    <property type="entry name" value="NAD(P)-bd_dom"/>
</dbReference>
<dbReference type="PANTHER" id="PTHR43355">
    <property type="entry name" value="FLAVIN REDUCTASE (NADPH)"/>
    <property type="match status" value="1"/>
</dbReference>
<dbReference type="InterPro" id="IPR051606">
    <property type="entry name" value="Polyketide_Oxido-like"/>
</dbReference>
<reference evidence="2" key="1">
    <citation type="submission" date="2023-10" db="EMBL/GenBank/DDBJ databases">
        <authorList>
            <person name="Chen Y."/>
            <person name="Shah S."/>
            <person name="Dougan E. K."/>
            <person name="Thang M."/>
            <person name="Chan C."/>
        </authorList>
    </citation>
    <scope>NUCLEOTIDE SEQUENCE [LARGE SCALE GENOMIC DNA]</scope>
</reference>
<name>A0ABN9UDZ4_9DINO</name>
<dbReference type="Proteomes" id="UP001189429">
    <property type="component" value="Unassembled WGS sequence"/>
</dbReference>
<organism evidence="2 3">
    <name type="scientific">Prorocentrum cordatum</name>
    <dbReference type="NCBI Taxonomy" id="2364126"/>
    <lineage>
        <taxon>Eukaryota</taxon>
        <taxon>Sar</taxon>
        <taxon>Alveolata</taxon>
        <taxon>Dinophyceae</taxon>
        <taxon>Prorocentrales</taxon>
        <taxon>Prorocentraceae</taxon>
        <taxon>Prorocentrum</taxon>
    </lineage>
</organism>
<keyword evidence="3" id="KW-1185">Reference proteome</keyword>
<protein>
    <recommendedName>
        <fullName evidence="1">NAD(P)-binding domain-containing protein</fullName>
    </recommendedName>
</protein>
<evidence type="ECO:0000313" key="2">
    <source>
        <dbReference type="EMBL" id="CAK0857070.1"/>
    </source>
</evidence>
<feature type="domain" description="NAD(P)-binding" evidence="1">
    <location>
        <begin position="50"/>
        <end position="248"/>
    </location>
</feature>
<accession>A0ABN9UDZ4</accession>
<evidence type="ECO:0000259" key="1">
    <source>
        <dbReference type="Pfam" id="PF13460"/>
    </source>
</evidence>
<dbReference type="PANTHER" id="PTHR43355:SF2">
    <property type="entry name" value="FLAVIN REDUCTASE (NADPH)"/>
    <property type="match status" value="1"/>
</dbReference>
<evidence type="ECO:0000313" key="3">
    <source>
        <dbReference type="Proteomes" id="UP001189429"/>
    </source>
</evidence>
<sequence>MGQAAGVAGEGLPGRESVAGRGPATVIGAGIGSPGGAPLEADRSLLVVFGASGGTGLAIVEVALQRGYAVRAFVRNKEKLGRELGELAAHERLEVMHGDLEDLDAVKSAIKGARAVISVAGAAPETAKGPMTAAVPAMVEGCRRHGVRKLIVQAGALSAAPGEWLGLLSSARLSRNVVRWQIGSSVVDDNDRVLQYLYDEVRDLNWVASRPAFLEDGESVGTLCACLDTFRPATIRYVDVADWTVEQVRALWRPQMPRGERATSSATWTCRVG</sequence>
<dbReference type="InterPro" id="IPR036291">
    <property type="entry name" value="NAD(P)-bd_dom_sf"/>
</dbReference>
<proteinExistence type="predicted"/>
<gene>
    <name evidence="2" type="ORF">PCOR1329_LOCUS47278</name>
</gene>
<dbReference type="Gene3D" id="3.40.50.720">
    <property type="entry name" value="NAD(P)-binding Rossmann-like Domain"/>
    <property type="match status" value="1"/>
</dbReference>
<dbReference type="Pfam" id="PF13460">
    <property type="entry name" value="NAD_binding_10"/>
    <property type="match status" value="1"/>
</dbReference>